<dbReference type="AlphaFoldDB" id="A0A2C5Y1N8"/>
<organism evidence="1 2">
    <name type="scientific">Ophiocordyceps australis</name>
    <dbReference type="NCBI Taxonomy" id="1399860"/>
    <lineage>
        <taxon>Eukaryota</taxon>
        <taxon>Fungi</taxon>
        <taxon>Dikarya</taxon>
        <taxon>Ascomycota</taxon>
        <taxon>Pezizomycotina</taxon>
        <taxon>Sordariomycetes</taxon>
        <taxon>Hypocreomycetidae</taxon>
        <taxon>Hypocreales</taxon>
        <taxon>Ophiocordycipitaceae</taxon>
        <taxon>Ophiocordyceps</taxon>
    </lineage>
</organism>
<reference evidence="1 2" key="1">
    <citation type="submission" date="2017-06" db="EMBL/GenBank/DDBJ databases">
        <title>Ant-infecting Ophiocordyceps genomes reveal a high diversity of potential behavioral manipulation genes and a possible major role for enterotoxins.</title>
        <authorList>
            <person name="De Bekker C."/>
            <person name="Evans H.C."/>
            <person name="Brachmann A."/>
            <person name="Hughes D.P."/>
        </authorList>
    </citation>
    <scope>NUCLEOTIDE SEQUENCE [LARGE SCALE GENOMIC DNA]</scope>
    <source>
        <strain evidence="1 2">Map64</strain>
    </source>
</reference>
<sequence>MASVAASFDDAGIADIKTFATWLLSLQGRDDWAPFMNDKDFRDDHIQQLAHRERGCRMQMIHITLGFMIDDLRDRAGFIFKVSGPCDTIIRPYRGNTFPAYFITVTGRDTATLDQITVKEATLLRFEKETRVKIRDEGTIHIVALYLKIRPLI</sequence>
<comment type="caution">
    <text evidence="1">The sequence shown here is derived from an EMBL/GenBank/DDBJ whole genome shotgun (WGS) entry which is preliminary data.</text>
</comment>
<protein>
    <submittedName>
        <fullName evidence="1">Uncharacterized protein</fullName>
    </submittedName>
</protein>
<dbReference type="Proteomes" id="UP000226192">
    <property type="component" value="Unassembled WGS sequence"/>
</dbReference>
<gene>
    <name evidence="1" type="ORF">CDD81_464</name>
</gene>
<name>A0A2C5Y1N8_9HYPO</name>
<keyword evidence="2" id="KW-1185">Reference proteome</keyword>
<accession>A0A2C5Y1N8</accession>
<dbReference type="OrthoDB" id="10382421at2759"/>
<evidence type="ECO:0000313" key="1">
    <source>
        <dbReference type="EMBL" id="PHH61330.1"/>
    </source>
</evidence>
<evidence type="ECO:0000313" key="2">
    <source>
        <dbReference type="Proteomes" id="UP000226192"/>
    </source>
</evidence>
<proteinExistence type="predicted"/>
<dbReference type="EMBL" id="NJET01000107">
    <property type="protein sequence ID" value="PHH61330.1"/>
    <property type="molecule type" value="Genomic_DNA"/>
</dbReference>